<keyword evidence="1" id="KW-1133">Transmembrane helix</keyword>
<keyword evidence="1" id="KW-0812">Transmembrane</keyword>
<dbReference type="Proteomes" id="UP000637788">
    <property type="component" value="Unassembled WGS sequence"/>
</dbReference>
<keyword evidence="1" id="KW-0472">Membrane</keyword>
<reference evidence="2" key="1">
    <citation type="journal article" date="2014" name="Int. J. Syst. Evol. Microbiol.">
        <title>Complete genome sequence of Corynebacterium casei LMG S-19264T (=DSM 44701T), isolated from a smear-ripened cheese.</title>
        <authorList>
            <consortium name="US DOE Joint Genome Institute (JGI-PGF)"/>
            <person name="Walter F."/>
            <person name="Albersmeier A."/>
            <person name="Kalinowski J."/>
            <person name="Ruckert C."/>
        </authorList>
    </citation>
    <scope>NUCLEOTIDE SEQUENCE</scope>
    <source>
        <strain evidence="2">JCM 3035</strain>
    </source>
</reference>
<organism evidence="2 3">
    <name type="scientific">Streptomyces flaveus</name>
    <dbReference type="NCBI Taxonomy" id="66370"/>
    <lineage>
        <taxon>Bacteria</taxon>
        <taxon>Bacillati</taxon>
        <taxon>Actinomycetota</taxon>
        <taxon>Actinomycetes</taxon>
        <taxon>Kitasatosporales</taxon>
        <taxon>Streptomycetaceae</taxon>
        <taxon>Streptomyces</taxon>
        <taxon>Streptomyces aurantiacus group</taxon>
    </lineage>
</organism>
<feature type="transmembrane region" description="Helical" evidence="1">
    <location>
        <begin position="330"/>
        <end position="348"/>
    </location>
</feature>
<name>A0A917VEN1_9ACTN</name>
<dbReference type="EMBL" id="BMPQ01000006">
    <property type="protein sequence ID" value="GGK68137.1"/>
    <property type="molecule type" value="Genomic_DNA"/>
</dbReference>
<feature type="transmembrane region" description="Helical" evidence="1">
    <location>
        <begin position="195"/>
        <end position="219"/>
    </location>
</feature>
<dbReference type="AlphaFoldDB" id="A0A917VEN1"/>
<keyword evidence="3" id="KW-1185">Reference proteome</keyword>
<feature type="transmembrane region" description="Helical" evidence="1">
    <location>
        <begin position="240"/>
        <end position="267"/>
    </location>
</feature>
<proteinExistence type="predicted"/>
<sequence>MSAMTQMLRIGRGAAAVAEAGRIRTWLLAVAAFLLAAGLGVLVLAQSSFDGRAQRSQERAIDWVPGARDAKLIAQPVTDMVGTTTFQVVWLVPLRADAPLPPGLDRWPKPGEAVLSPALAEAGAGTTERIDNRYGKSVGLIGVEGLQAPAELLAYARPAGGADDLDAESFKAVGFGGANASPFGEDANLPPPEQFYGALAGLVFLPVALLITVAARVGAVARDRRSRLLAVLGAGTRARACFTVGEAAAPVLVGTLLAALALTPALLTDLPLPIVDFRLYRPDATAAVPGLIGALLSAPAALLATAVLLQPRADGIQRSGARPTVRRGRLYRLGGIAFAPVLLVTVRGTELMADDMKLPFYVLGTVLVFATLPAAVGMLCVGLGGQLARLGRRIGSSGSLIAGRRLATHPQATVRLVASLTLAIGLAAQAQLWGGVFGENAARALTTLDRIGSSVLTVDYPHSTKRLAAFEQSLPDGVKSAVLRVATDDDTMESNARLIGSCEVLEALNTPCKSTPVPIPGGGSDARLQELVSWSTYDTESVYAEQGTTAGWRTTDDTSVTLVLVNAAGQHQDLPIGQLKQLAYQHLGATANVTSVGSLYLGAVGGLETATRWIRLLAATGMFVVVLAAGLGAMGEFVRHGRELAPLGVLTGRRTVYRTTALWSLLLPSMLAVGIGALTSIWLAAPIQIDRPTVISVASLAPTTLAALCGGIVLTAWGAWASIRSARDWRPTAD</sequence>
<reference evidence="2" key="2">
    <citation type="submission" date="2020-09" db="EMBL/GenBank/DDBJ databases">
        <authorList>
            <person name="Sun Q."/>
            <person name="Ohkuma M."/>
        </authorList>
    </citation>
    <scope>NUCLEOTIDE SEQUENCE</scope>
    <source>
        <strain evidence="2">JCM 3035</strain>
    </source>
</reference>
<comment type="caution">
    <text evidence="2">The sequence shown here is derived from an EMBL/GenBank/DDBJ whole genome shotgun (WGS) entry which is preliminary data.</text>
</comment>
<feature type="transmembrane region" description="Helical" evidence="1">
    <location>
        <begin position="613"/>
        <end position="634"/>
    </location>
</feature>
<evidence type="ECO:0000313" key="3">
    <source>
        <dbReference type="Proteomes" id="UP000637788"/>
    </source>
</evidence>
<feature type="transmembrane region" description="Helical" evidence="1">
    <location>
        <begin position="287"/>
        <end position="309"/>
    </location>
</feature>
<evidence type="ECO:0000313" key="2">
    <source>
        <dbReference type="EMBL" id="GGK68137.1"/>
    </source>
</evidence>
<feature type="transmembrane region" description="Helical" evidence="1">
    <location>
        <begin position="662"/>
        <end position="685"/>
    </location>
</feature>
<feature type="transmembrane region" description="Helical" evidence="1">
    <location>
        <begin position="360"/>
        <end position="383"/>
    </location>
</feature>
<gene>
    <name evidence="2" type="ORF">GCM10010094_31420</name>
</gene>
<feature type="transmembrane region" description="Helical" evidence="1">
    <location>
        <begin position="697"/>
        <end position="720"/>
    </location>
</feature>
<evidence type="ECO:0000256" key="1">
    <source>
        <dbReference type="SAM" id="Phobius"/>
    </source>
</evidence>
<evidence type="ECO:0008006" key="4">
    <source>
        <dbReference type="Google" id="ProtNLM"/>
    </source>
</evidence>
<accession>A0A917VEN1</accession>
<dbReference type="RefSeq" id="WP_189322462.1">
    <property type="nucleotide sequence ID" value="NZ_BMPQ01000006.1"/>
</dbReference>
<protein>
    <recommendedName>
        <fullName evidence="4">Permease</fullName>
    </recommendedName>
</protein>